<dbReference type="PATRIC" id="fig|33050.5.peg.3825"/>
<name>A0A0N9UA58_SPHMC</name>
<dbReference type="AlphaFoldDB" id="A0A0N9UA58"/>
<proteinExistence type="predicted"/>
<dbReference type="Proteomes" id="UP000058074">
    <property type="component" value="Chromosome"/>
</dbReference>
<dbReference type="EMBL" id="CP012700">
    <property type="protein sequence ID" value="ALH82256.1"/>
    <property type="molecule type" value="Genomic_DNA"/>
</dbReference>
<protein>
    <submittedName>
        <fullName evidence="1">Uncharacterized protein</fullName>
    </submittedName>
</protein>
<accession>A0A0N9UA58</accession>
<evidence type="ECO:0000313" key="2">
    <source>
        <dbReference type="Proteomes" id="UP000058074"/>
    </source>
</evidence>
<evidence type="ECO:0000313" key="1">
    <source>
        <dbReference type="EMBL" id="ALH82256.1"/>
    </source>
</evidence>
<reference evidence="1 2" key="1">
    <citation type="journal article" date="2015" name="Genome Announc.">
        <title>Complete Genome Sequence of Polypropylene Glycol- and Polyethylene Glycol-Degrading Sphingopyxis macrogoltabida Strain EY-1.</title>
        <authorList>
            <person name="Ohtsubo Y."/>
            <person name="Nagata Y."/>
            <person name="Numata M."/>
            <person name="Tsuchikane K."/>
            <person name="Hosoyama A."/>
            <person name="Yamazoe A."/>
            <person name="Tsuda M."/>
            <person name="Fujita N."/>
            <person name="Kawai F."/>
        </authorList>
    </citation>
    <scope>NUCLEOTIDE SEQUENCE [LARGE SCALE GENOMIC DNA]</scope>
    <source>
        <strain evidence="1 2">EY-1</strain>
    </source>
</reference>
<gene>
    <name evidence="1" type="ORF">AN936_18430</name>
</gene>
<dbReference type="KEGG" id="smag:AN936_18430"/>
<organism evidence="1 2">
    <name type="scientific">Sphingopyxis macrogoltabida</name>
    <name type="common">Sphingomonas macrogoltabidus</name>
    <dbReference type="NCBI Taxonomy" id="33050"/>
    <lineage>
        <taxon>Bacteria</taxon>
        <taxon>Pseudomonadati</taxon>
        <taxon>Pseudomonadota</taxon>
        <taxon>Alphaproteobacteria</taxon>
        <taxon>Sphingomonadales</taxon>
        <taxon>Sphingomonadaceae</taxon>
        <taxon>Sphingopyxis</taxon>
    </lineage>
</organism>
<sequence length="205" mass="23045">MLLLRDVADIHSASKLGIYGLASNVGIMMHGPTDMWNDDNAIYDDGEWITWTEINSHLERLEFQARFPNLDVDLVPIFQRLLKAAADYHELTGRHLQVYGDIGELYGAITYGIKPHRIYAQGSDGKLGNDFVEVKTITPFKTTETVTLNLKGNFSKVLIVKIDANFEVEGKLIDRKALPKTNRDMLCLEWADFPSSPHQAPAARS</sequence>